<evidence type="ECO:0000313" key="1">
    <source>
        <dbReference type="EMBL" id="CBH99558.1"/>
    </source>
</evidence>
<comment type="caution">
    <text evidence="1">The sequence shown here is derived from an EMBL/GenBank/DDBJ whole genome shotgun (WGS) entry which is preliminary data.</text>
</comment>
<gene>
    <name evidence="1" type="ORF">CARN3_0491</name>
</gene>
<accession>E6PX99</accession>
<sequence length="150" mass="16881">MAAFAPVAGMVVWVMTRHRPTADEIEQARREKLVWFGRLVDGLLVDNFAITRDGGETRNMLLYSYEIAGVNYECSQDITALRSVLDPEQIRVGLPCSIRYQPGSPENSIVMADSWCGLRETVTATTHSPESDFIRHHSIRARRKSAESVE</sequence>
<organism evidence="1">
    <name type="scientific">mine drainage metagenome</name>
    <dbReference type="NCBI Taxonomy" id="410659"/>
    <lineage>
        <taxon>unclassified sequences</taxon>
        <taxon>metagenomes</taxon>
        <taxon>ecological metagenomes</taxon>
    </lineage>
</organism>
<proteinExistence type="predicted"/>
<dbReference type="EMBL" id="CABN01000028">
    <property type="protein sequence ID" value="CBH99558.1"/>
    <property type="molecule type" value="Genomic_DNA"/>
</dbReference>
<reference evidence="1" key="1">
    <citation type="submission" date="2009-10" db="EMBL/GenBank/DDBJ databases">
        <title>Diversity of trophic interactions inside an arsenic-rich microbial ecosystem.</title>
        <authorList>
            <person name="Bertin P.N."/>
            <person name="Heinrich-Salmeron A."/>
            <person name="Pelletier E."/>
            <person name="Goulhen-Chollet F."/>
            <person name="Arsene-Ploetze F."/>
            <person name="Gallien S."/>
            <person name="Calteau A."/>
            <person name="Vallenet D."/>
            <person name="Casiot C."/>
            <person name="Chane-Woon-Ming B."/>
            <person name="Giloteaux L."/>
            <person name="Barakat M."/>
            <person name="Bonnefoy V."/>
            <person name="Bruneel O."/>
            <person name="Chandler M."/>
            <person name="Cleiss J."/>
            <person name="Duran R."/>
            <person name="Elbaz-Poulichet F."/>
            <person name="Fonknechten N."/>
            <person name="Lauga B."/>
            <person name="Mornico D."/>
            <person name="Ortet P."/>
            <person name="Schaeffer C."/>
            <person name="Siguier P."/>
            <person name="Alexander Thil Smith A."/>
            <person name="Van Dorsselaer A."/>
            <person name="Weissenbach J."/>
            <person name="Medigue C."/>
            <person name="Le Paslier D."/>
        </authorList>
    </citation>
    <scope>NUCLEOTIDE SEQUENCE</scope>
</reference>
<protein>
    <submittedName>
        <fullName evidence="1">Uncharacterized protein</fullName>
    </submittedName>
</protein>
<name>E6PX99_9ZZZZ</name>
<dbReference type="AlphaFoldDB" id="E6PX99"/>